<keyword evidence="3 7" id="KW-0479">Metal-binding</keyword>
<evidence type="ECO:0000256" key="4">
    <source>
        <dbReference type="ARBA" id="ARBA00023002"/>
    </source>
</evidence>
<dbReference type="EMBL" id="LT629701">
    <property type="protein sequence ID" value="SDM80407.1"/>
    <property type="molecule type" value="Genomic_DNA"/>
</dbReference>
<feature type="binding site" description="axial binding residue" evidence="7">
    <location>
        <position position="390"/>
    </location>
    <ligand>
        <name>heme</name>
        <dbReference type="ChEBI" id="CHEBI:30413"/>
    </ligand>
    <ligandPart>
        <name>Fe</name>
        <dbReference type="ChEBI" id="CHEBI:18248"/>
    </ligandPart>
</feature>
<protein>
    <submittedName>
        <fullName evidence="9">Cytochrome P450</fullName>
    </submittedName>
</protein>
<dbReference type="PROSITE" id="PS00086">
    <property type="entry name" value="CYTOCHROME_P450"/>
    <property type="match status" value="1"/>
</dbReference>
<accession>A0A1G9W815</accession>
<dbReference type="InterPro" id="IPR050196">
    <property type="entry name" value="Cytochrome_P450_Monoox"/>
</dbReference>
<proteinExistence type="inferred from homology"/>
<dbReference type="OrthoDB" id="5290182at2"/>
<comment type="cofactor">
    <cofactor evidence="7">
        <name>heme</name>
        <dbReference type="ChEBI" id="CHEBI:30413"/>
    </cofactor>
</comment>
<name>A0A1G9W815_ALLAB</name>
<dbReference type="PRINTS" id="PR00465">
    <property type="entry name" value="EP450IV"/>
</dbReference>
<dbReference type="InterPro" id="IPR002403">
    <property type="entry name" value="Cyt_P450_E_grp-IV"/>
</dbReference>
<evidence type="ECO:0000256" key="2">
    <source>
        <dbReference type="ARBA" id="ARBA00022617"/>
    </source>
</evidence>
<dbReference type="InterPro" id="IPR017972">
    <property type="entry name" value="Cyt_P450_CS"/>
</dbReference>
<dbReference type="GO" id="GO:0004497">
    <property type="term" value="F:monooxygenase activity"/>
    <property type="evidence" value="ECO:0007669"/>
    <property type="project" value="UniProtKB-KW"/>
</dbReference>
<evidence type="ECO:0000256" key="7">
    <source>
        <dbReference type="PIRSR" id="PIRSR602403-1"/>
    </source>
</evidence>
<gene>
    <name evidence="9" type="ORF">SAMN04489726_3439</name>
</gene>
<evidence type="ECO:0000256" key="5">
    <source>
        <dbReference type="ARBA" id="ARBA00023004"/>
    </source>
</evidence>
<dbReference type="PANTHER" id="PTHR24291:SF50">
    <property type="entry name" value="BIFUNCTIONAL ALBAFLAVENONE MONOOXYGENASE_TERPENE SYNTHASE"/>
    <property type="match status" value="1"/>
</dbReference>
<keyword evidence="5 7" id="KW-0408">Iron</keyword>
<dbReference type="Proteomes" id="UP000183376">
    <property type="component" value="Chromosome I"/>
</dbReference>
<dbReference type="GO" id="GO:0016705">
    <property type="term" value="F:oxidoreductase activity, acting on paired donors, with incorporation or reduction of molecular oxygen"/>
    <property type="evidence" value="ECO:0007669"/>
    <property type="project" value="InterPro"/>
</dbReference>
<dbReference type="InterPro" id="IPR036396">
    <property type="entry name" value="Cyt_P450_sf"/>
</dbReference>
<dbReference type="STRING" id="211114.SAMN04489726_3439"/>
<dbReference type="CDD" id="cd11049">
    <property type="entry name" value="CYP170A1-like"/>
    <property type="match status" value="1"/>
</dbReference>
<evidence type="ECO:0000256" key="6">
    <source>
        <dbReference type="ARBA" id="ARBA00023033"/>
    </source>
</evidence>
<dbReference type="GO" id="GO:0005506">
    <property type="term" value="F:iron ion binding"/>
    <property type="evidence" value="ECO:0007669"/>
    <property type="project" value="InterPro"/>
</dbReference>
<keyword evidence="4 8" id="KW-0560">Oxidoreductase</keyword>
<evidence type="ECO:0000313" key="10">
    <source>
        <dbReference type="Proteomes" id="UP000183376"/>
    </source>
</evidence>
<dbReference type="eggNOG" id="COG2124">
    <property type="taxonomic scope" value="Bacteria"/>
</dbReference>
<evidence type="ECO:0000256" key="8">
    <source>
        <dbReference type="RuleBase" id="RU000461"/>
    </source>
</evidence>
<dbReference type="SUPFAM" id="SSF48264">
    <property type="entry name" value="Cytochrome P450"/>
    <property type="match status" value="1"/>
</dbReference>
<organism evidence="9 10">
    <name type="scientific">Allokutzneria albata</name>
    <name type="common">Kibdelosporangium albatum</name>
    <dbReference type="NCBI Taxonomy" id="211114"/>
    <lineage>
        <taxon>Bacteria</taxon>
        <taxon>Bacillati</taxon>
        <taxon>Actinomycetota</taxon>
        <taxon>Actinomycetes</taxon>
        <taxon>Pseudonocardiales</taxon>
        <taxon>Pseudonocardiaceae</taxon>
        <taxon>Allokutzneria</taxon>
    </lineage>
</organism>
<dbReference type="PANTHER" id="PTHR24291">
    <property type="entry name" value="CYTOCHROME P450 FAMILY 4"/>
    <property type="match status" value="1"/>
</dbReference>
<sequence length="448" mass="49552">MGTAPVVPGRLPLLGHTVPMLRGPVRFLASLREHGEIVRIFLGPLPVYLVTTPELAWQVLAGEADKFDKGIVFDKMRPLFGDGLATSNGAFNQRQRRMVLPAFGRARIEGYTESTITALAAELSASWRPGQVVEVDQRMQDLALGIAGRTLFSTELGEDVLAEIRRSIPIMLENVLVRAFSPRLVEKLPIPANRRFDAAAARLRTAIPAAIEAARADGTDHGDLLSTLLLATDPETGESMTDEQVHDEVITILTTGAETTAVALAWFFHEIARQPEIERRFHAEIDEVLGGNPVTFADLPKLEYTQRIINEVLRRTPPVILMRRTREDVEIGGVPIPKGTEVAVSQHTLHRNPEFYPDPERFDPDRWLPERVAQLPRGAYIPFGAGARFCPGHFFAQTEIAVVAATIGARWRLVPVPGKRVYAKVKATMQPNQLPMTAIPRDHLNVTP</sequence>
<evidence type="ECO:0000256" key="1">
    <source>
        <dbReference type="ARBA" id="ARBA00010617"/>
    </source>
</evidence>
<comment type="similarity">
    <text evidence="1 8">Belongs to the cytochrome P450 family.</text>
</comment>
<reference evidence="9 10" key="1">
    <citation type="submission" date="2016-10" db="EMBL/GenBank/DDBJ databases">
        <authorList>
            <person name="de Groot N.N."/>
        </authorList>
    </citation>
    <scope>NUCLEOTIDE SEQUENCE [LARGE SCALE GENOMIC DNA]</scope>
    <source>
        <strain evidence="9 10">DSM 44149</strain>
    </source>
</reference>
<dbReference type="AlphaFoldDB" id="A0A1G9W815"/>
<keyword evidence="10" id="KW-1185">Reference proteome</keyword>
<dbReference type="InterPro" id="IPR001128">
    <property type="entry name" value="Cyt_P450"/>
</dbReference>
<dbReference type="RefSeq" id="WP_030430333.1">
    <property type="nucleotide sequence ID" value="NZ_JOEF01000012.1"/>
</dbReference>
<keyword evidence="6 8" id="KW-0503">Monooxygenase</keyword>
<keyword evidence="2 7" id="KW-0349">Heme</keyword>
<dbReference type="PRINTS" id="PR00385">
    <property type="entry name" value="P450"/>
</dbReference>
<evidence type="ECO:0000256" key="3">
    <source>
        <dbReference type="ARBA" id="ARBA00022723"/>
    </source>
</evidence>
<evidence type="ECO:0000313" key="9">
    <source>
        <dbReference type="EMBL" id="SDM80407.1"/>
    </source>
</evidence>
<dbReference type="Pfam" id="PF00067">
    <property type="entry name" value="p450"/>
    <property type="match status" value="1"/>
</dbReference>
<dbReference type="GO" id="GO:0020037">
    <property type="term" value="F:heme binding"/>
    <property type="evidence" value="ECO:0007669"/>
    <property type="project" value="InterPro"/>
</dbReference>
<dbReference type="Gene3D" id="1.10.630.10">
    <property type="entry name" value="Cytochrome P450"/>
    <property type="match status" value="1"/>
</dbReference>